<dbReference type="PANTHER" id="PTHR13393:SF0">
    <property type="entry name" value="RNA N6-ADENOSINE-METHYLTRANSFERASE METTL16"/>
    <property type="match status" value="1"/>
</dbReference>
<dbReference type="SUPFAM" id="SSF53335">
    <property type="entry name" value="S-adenosyl-L-methionine-dependent methyltransferases"/>
    <property type="match status" value="1"/>
</dbReference>
<evidence type="ECO:0000313" key="5">
    <source>
        <dbReference type="Proteomes" id="UP000886653"/>
    </source>
</evidence>
<dbReference type="Proteomes" id="UP000886653">
    <property type="component" value="Unassembled WGS sequence"/>
</dbReference>
<dbReference type="Pfam" id="PF05971">
    <property type="entry name" value="Methyltransf_10"/>
    <property type="match status" value="1"/>
</dbReference>
<dbReference type="Gene3D" id="3.40.50.150">
    <property type="entry name" value="Vaccinia Virus protein VP39"/>
    <property type="match status" value="1"/>
</dbReference>
<evidence type="ECO:0008006" key="6">
    <source>
        <dbReference type="Google" id="ProtNLM"/>
    </source>
</evidence>
<evidence type="ECO:0000313" key="4">
    <source>
        <dbReference type="EMBL" id="KAG0140567.1"/>
    </source>
</evidence>
<evidence type="ECO:0000256" key="2">
    <source>
        <dbReference type="ARBA" id="ARBA00022679"/>
    </source>
</evidence>
<dbReference type="InterPro" id="IPR029063">
    <property type="entry name" value="SAM-dependent_MTases_sf"/>
</dbReference>
<reference evidence="4" key="1">
    <citation type="submission" date="2013-11" db="EMBL/GenBank/DDBJ databases">
        <title>Genome sequence of the fusiform rust pathogen reveals effectors for host alternation and coevolution with pine.</title>
        <authorList>
            <consortium name="DOE Joint Genome Institute"/>
            <person name="Smith K."/>
            <person name="Pendleton A."/>
            <person name="Kubisiak T."/>
            <person name="Anderson C."/>
            <person name="Salamov A."/>
            <person name="Aerts A."/>
            <person name="Riley R."/>
            <person name="Clum A."/>
            <person name="Lindquist E."/>
            <person name="Ence D."/>
            <person name="Campbell M."/>
            <person name="Kronenberg Z."/>
            <person name="Feau N."/>
            <person name="Dhillon B."/>
            <person name="Hamelin R."/>
            <person name="Burleigh J."/>
            <person name="Smith J."/>
            <person name="Yandell M."/>
            <person name="Nelson C."/>
            <person name="Grigoriev I."/>
            <person name="Davis J."/>
        </authorList>
    </citation>
    <scope>NUCLEOTIDE SEQUENCE</scope>
    <source>
        <strain evidence="4">G11</strain>
    </source>
</reference>
<keyword evidence="1" id="KW-0489">Methyltransferase</keyword>
<keyword evidence="5" id="KW-1185">Reference proteome</keyword>
<sequence length="514" mass="57530">MHPKNPYAAAAPDFSALANALPSLKPFLVERAQEATRLSIDFQNPEAIRQLTMALLERDFGLHLSLPTDRLCPTVPGRLDYCLWIIDLLNLEASESTPGDEYLGVDIGTGSSAIYPLLLSRLLPRMKILATEIDQKSYDFALVNISTNALSDRIELIRYTPEQLSIFPVEHILQSPARHSFTMCNPPFYSSKDEIDELSLKKETVPHAACTGSETEMLTPGGEEAFINQLIKDSLALKSHIRWFTSLCGKFTTLADVVKTFKIMKGNNYALTELLQGQTRRWVIGWSWQDWRLPDAISRPSGVTSLRSTKNLLPLPNEMDYHLPTSLTAILSTDELSARISRILTSLPDLQWRQSQGSEGRTDRTVPQGSAEAVSWNVTALRKSWSRAERRKRKLSTHQPSNDGQTTQQGGSIIKLDGTNQTDLNFRPILEASLTLFTTKPSRISFVAKSTSNQCIELGDPSSKEMGLSSKEGPALAQVGDGVYTLHVRWIRGYERDVFESFWNHMIKKVIHAD</sequence>
<proteinExistence type="predicted"/>
<feature type="compositionally biased region" description="Polar residues" evidence="3">
    <location>
        <begin position="397"/>
        <end position="411"/>
    </location>
</feature>
<dbReference type="InterPro" id="IPR010286">
    <property type="entry name" value="METTL16/RlmF"/>
</dbReference>
<comment type="caution">
    <text evidence="4">The sequence shown here is derived from an EMBL/GenBank/DDBJ whole genome shotgun (WGS) entry which is preliminary data.</text>
</comment>
<dbReference type="GO" id="GO:0008168">
    <property type="term" value="F:methyltransferase activity"/>
    <property type="evidence" value="ECO:0007669"/>
    <property type="project" value="UniProtKB-KW"/>
</dbReference>
<organism evidence="4 5">
    <name type="scientific">Cronartium quercuum f. sp. fusiforme G11</name>
    <dbReference type="NCBI Taxonomy" id="708437"/>
    <lineage>
        <taxon>Eukaryota</taxon>
        <taxon>Fungi</taxon>
        <taxon>Dikarya</taxon>
        <taxon>Basidiomycota</taxon>
        <taxon>Pucciniomycotina</taxon>
        <taxon>Pucciniomycetes</taxon>
        <taxon>Pucciniales</taxon>
        <taxon>Coleosporiaceae</taxon>
        <taxon>Cronartium</taxon>
    </lineage>
</organism>
<dbReference type="GO" id="GO:0005634">
    <property type="term" value="C:nucleus"/>
    <property type="evidence" value="ECO:0007669"/>
    <property type="project" value="TreeGrafter"/>
</dbReference>
<evidence type="ECO:0000256" key="3">
    <source>
        <dbReference type="SAM" id="MobiDB-lite"/>
    </source>
</evidence>
<name>A0A9P6NA68_9BASI</name>
<dbReference type="OrthoDB" id="514248at2759"/>
<dbReference type="EMBL" id="MU167434">
    <property type="protein sequence ID" value="KAG0140567.1"/>
    <property type="molecule type" value="Genomic_DNA"/>
</dbReference>
<dbReference type="PANTHER" id="PTHR13393">
    <property type="entry name" value="SAM-DEPENDENT METHYLTRANSFERASE"/>
    <property type="match status" value="1"/>
</dbReference>
<evidence type="ECO:0000256" key="1">
    <source>
        <dbReference type="ARBA" id="ARBA00022603"/>
    </source>
</evidence>
<dbReference type="GO" id="GO:0070475">
    <property type="term" value="P:rRNA base methylation"/>
    <property type="evidence" value="ECO:0007669"/>
    <property type="project" value="TreeGrafter"/>
</dbReference>
<accession>A0A9P6NA68</accession>
<protein>
    <recommendedName>
        <fullName evidence="6">U6 small nuclear RNA (adenine-(43)-N(6))-methyltransferase</fullName>
    </recommendedName>
</protein>
<dbReference type="AlphaFoldDB" id="A0A9P6NA68"/>
<feature type="region of interest" description="Disordered" evidence="3">
    <location>
        <begin position="385"/>
        <end position="415"/>
    </location>
</feature>
<gene>
    <name evidence="4" type="ORF">CROQUDRAFT_84160</name>
</gene>
<keyword evidence="2" id="KW-0808">Transferase</keyword>